<feature type="region of interest" description="Disordered" evidence="1">
    <location>
        <begin position="379"/>
        <end position="416"/>
    </location>
</feature>
<organism evidence="3 4">
    <name type="scientific">Cannabis sativa</name>
    <name type="common">Hemp</name>
    <name type="synonym">Marijuana</name>
    <dbReference type="NCBI Taxonomy" id="3483"/>
    <lineage>
        <taxon>Eukaryota</taxon>
        <taxon>Viridiplantae</taxon>
        <taxon>Streptophyta</taxon>
        <taxon>Embryophyta</taxon>
        <taxon>Tracheophyta</taxon>
        <taxon>Spermatophyta</taxon>
        <taxon>Magnoliopsida</taxon>
        <taxon>eudicotyledons</taxon>
        <taxon>Gunneridae</taxon>
        <taxon>Pentapetalae</taxon>
        <taxon>rosids</taxon>
        <taxon>fabids</taxon>
        <taxon>Rosales</taxon>
        <taxon>Cannabaceae</taxon>
        <taxon>Cannabis</taxon>
    </lineage>
</organism>
<dbReference type="EMBL" id="UZAU01000318">
    <property type="status" value="NOT_ANNOTATED_CDS"/>
    <property type="molecule type" value="Genomic_DNA"/>
</dbReference>
<dbReference type="Pfam" id="PF14244">
    <property type="entry name" value="Retrotran_gag_3"/>
    <property type="match status" value="1"/>
</dbReference>
<dbReference type="Pfam" id="PF25597">
    <property type="entry name" value="SH3_retrovirus"/>
    <property type="match status" value="1"/>
</dbReference>
<dbReference type="InterPro" id="IPR043502">
    <property type="entry name" value="DNA/RNA_pol_sf"/>
</dbReference>
<dbReference type="GO" id="GO:0015074">
    <property type="term" value="P:DNA integration"/>
    <property type="evidence" value="ECO:0007669"/>
    <property type="project" value="InterPro"/>
</dbReference>
<feature type="domain" description="Integrase catalytic" evidence="2">
    <location>
        <begin position="150"/>
        <end position="244"/>
    </location>
</feature>
<feature type="region of interest" description="Disordered" evidence="1">
    <location>
        <begin position="1"/>
        <end position="23"/>
    </location>
</feature>
<reference evidence="3" key="1">
    <citation type="submission" date="2018-11" db="EMBL/GenBank/DDBJ databases">
        <authorList>
            <person name="Grassa J C."/>
        </authorList>
    </citation>
    <scope>NUCLEOTIDE SEQUENCE [LARGE SCALE GENOMIC DNA]</scope>
</reference>
<dbReference type="InterPro" id="IPR012337">
    <property type="entry name" value="RNaseH-like_sf"/>
</dbReference>
<dbReference type="InterPro" id="IPR001584">
    <property type="entry name" value="Integrase_cat-core"/>
</dbReference>
<dbReference type="SUPFAM" id="SSF56672">
    <property type="entry name" value="DNA/RNA polymerases"/>
    <property type="match status" value="1"/>
</dbReference>
<name>A0A803P5L5_CANSA</name>
<dbReference type="Proteomes" id="UP000596661">
    <property type="component" value="Chromosome 3"/>
</dbReference>
<evidence type="ECO:0000256" key="1">
    <source>
        <dbReference type="SAM" id="MobiDB-lite"/>
    </source>
</evidence>
<proteinExistence type="predicted"/>
<dbReference type="Pfam" id="PF07727">
    <property type="entry name" value="RVT_2"/>
    <property type="match status" value="1"/>
</dbReference>
<dbReference type="Gramene" id="evm.model.03.1528">
    <property type="protein sequence ID" value="cds.evm.model.03.1528"/>
    <property type="gene ID" value="evm.TU.03.1528"/>
</dbReference>
<dbReference type="Gene3D" id="3.30.420.10">
    <property type="entry name" value="Ribonuclease H-like superfamily/Ribonuclease H"/>
    <property type="match status" value="1"/>
</dbReference>
<dbReference type="PROSITE" id="PS50994">
    <property type="entry name" value="INTEGRASE"/>
    <property type="match status" value="1"/>
</dbReference>
<dbReference type="InterPro" id="IPR029472">
    <property type="entry name" value="Copia-like_N"/>
</dbReference>
<keyword evidence="4" id="KW-1185">Reference proteome</keyword>
<accession>A0A803P5L5</accession>
<dbReference type="InterPro" id="IPR057670">
    <property type="entry name" value="SH3_retrovirus"/>
</dbReference>
<sequence length="900" mass="102262">MSNNQETQQEDDAPTQFNHGDNQVQASEIGINGQIMRSRNPIKDPSDPYYLHHGDNPGNVLVSQLLTGQENYIAWSRAMELAISVKNKLGFLNGTIPEPPVSDHILHNAWYQQQQHIAASADIEPILAAPKSSCCSNTKSTYCRSWNLNKQFRSDNAPELNFKELFFKHGILHDFSCIETPEQNSVAERKHQHLLNVARALLFQSKIPIQYWTECLLTAVFLINRTPTPNLANKTPYKILFKKQPDYTNFRCFGCLAFASTLTSHRTKFEPRARTCVFLGYPRGVKGYRLYDLNTKQIFISRNVVFHEHVFPFHKLNNAAKNIDPFLPFIFPNDHVTNTPIADYPIVDNSFVRPNSVLQDHTLAADVAEQIAAPAADIAAPNSSPATGVEEQHDPQSTTAGHSTAAMPRRSSRVPRPPSYLQDFECYNLLEEKTSTSFPISRYMSYSKLSKAYKSFILAVTAEFEPQSYKQAIQFKKWLQAMDNELLALITNKTWTVVPLPQNKRAIGCRWVYKIKYNSYGSVERLKARLVAQGYTQQEGLDFFDTFSPVAKMVTFKLLLAIVTIKQWHTLQLDINNAFLNGDLEEKVYMQIPQGLTLPPNLMGTNLVCKLHKSIYGLRQSSRQWYKKLTYALLQEGFTQSQANYTLFTRGTHNTFVVLLVYVDDIILAGPNLQLLHHLQDALQARFKLKTLGPLKYFLGFEIARANSNLFLSQRKYTLQLLQDTGYTDSKPAKAPMDPRQRLNDQDGDLLDNPSHYRQVIGRLLYLTLSRPDITFAVNTLSQFMSSPRTPHLTALHHLLRYLKGSPGQGILYSSTSSLHLRGFSDSDWATCPMTRRSTTGFCIFIGDCLISWKTKKQPTISKSSVEAEYRALAATTSEITWIQYLLHDLHIDQPAPPFI</sequence>
<evidence type="ECO:0000313" key="3">
    <source>
        <dbReference type="EnsemblPlants" id="cds.evm.model.03.1528"/>
    </source>
</evidence>
<dbReference type="CDD" id="cd09272">
    <property type="entry name" value="RNase_HI_RT_Ty1"/>
    <property type="match status" value="1"/>
</dbReference>
<dbReference type="SUPFAM" id="SSF53098">
    <property type="entry name" value="Ribonuclease H-like"/>
    <property type="match status" value="1"/>
</dbReference>
<dbReference type="AlphaFoldDB" id="A0A803P5L5"/>
<dbReference type="EnsemblPlants" id="evm.model.03.1528">
    <property type="protein sequence ID" value="cds.evm.model.03.1528"/>
    <property type="gene ID" value="evm.TU.03.1528"/>
</dbReference>
<dbReference type="GO" id="GO:0003676">
    <property type="term" value="F:nucleic acid binding"/>
    <property type="evidence" value="ECO:0007669"/>
    <property type="project" value="InterPro"/>
</dbReference>
<protein>
    <recommendedName>
        <fullName evidence="2">Integrase catalytic domain-containing protein</fullName>
    </recommendedName>
</protein>
<reference evidence="3" key="2">
    <citation type="submission" date="2021-03" db="UniProtKB">
        <authorList>
            <consortium name="EnsemblPlants"/>
        </authorList>
    </citation>
    <scope>IDENTIFICATION</scope>
</reference>
<evidence type="ECO:0000313" key="4">
    <source>
        <dbReference type="Proteomes" id="UP000596661"/>
    </source>
</evidence>
<dbReference type="PANTHER" id="PTHR11439:SF498">
    <property type="entry name" value="DNAK FAMILY PROTEIN"/>
    <property type="match status" value="1"/>
</dbReference>
<dbReference type="InterPro" id="IPR036397">
    <property type="entry name" value="RNaseH_sf"/>
</dbReference>
<evidence type="ECO:0000259" key="2">
    <source>
        <dbReference type="PROSITE" id="PS50994"/>
    </source>
</evidence>
<dbReference type="InterPro" id="IPR013103">
    <property type="entry name" value="RVT_2"/>
</dbReference>
<dbReference type="PANTHER" id="PTHR11439">
    <property type="entry name" value="GAG-POL-RELATED RETROTRANSPOSON"/>
    <property type="match status" value="1"/>
</dbReference>